<keyword evidence="5" id="KW-0805">Transcription regulation</keyword>
<accession>A0A835EVM4</accession>
<dbReference type="Gene3D" id="1.10.472.10">
    <property type="entry name" value="Cyclin-like"/>
    <property type="match status" value="3"/>
</dbReference>
<dbReference type="InterPro" id="IPR000812">
    <property type="entry name" value="TFIIB"/>
</dbReference>
<dbReference type="InterPro" id="IPR013137">
    <property type="entry name" value="Znf_TFIIB"/>
</dbReference>
<comment type="similarity">
    <text evidence="2">Belongs to the Tdpoz family.</text>
</comment>
<dbReference type="PRINTS" id="PR00685">
    <property type="entry name" value="TIFACTORIIB"/>
</dbReference>
<dbReference type="GO" id="GO:0097550">
    <property type="term" value="C:transcription preinitiation complex"/>
    <property type="evidence" value="ECO:0007669"/>
    <property type="project" value="TreeGrafter"/>
</dbReference>
<dbReference type="InterPro" id="IPR056423">
    <property type="entry name" value="BACK_BPM_SPOP"/>
</dbReference>
<dbReference type="CDD" id="cd20551">
    <property type="entry name" value="CYCLIN_TFIIB_rpt1"/>
    <property type="match status" value="1"/>
</dbReference>
<comment type="caution">
    <text evidence="11">The sequence shown here is derived from an EMBL/GenBank/DDBJ whole genome shotgun (WGS) entry which is preliminary data.</text>
</comment>
<dbReference type="InterPro" id="IPR023486">
    <property type="entry name" value="TFIIB_CS"/>
</dbReference>
<dbReference type="InterPro" id="IPR011333">
    <property type="entry name" value="SKP1/BTB/POZ_sf"/>
</dbReference>
<dbReference type="InterPro" id="IPR036915">
    <property type="entry name" value="Cyclin-like_sf"/>
</dbReference>
<dbReference type="PANTHER" id="PTHR11618">
    <property type="entry name" value="TRANSCRIPTION INITIATION FACTOR IIB-RELATED"/>
    <property type="match status" value="1"/>
</dbReference>
<name>A0A835EVM4_9POAL</name>
<dbReference type="GO" id="GO:0008270">
    <property type="term" value="F:zinc ion binding"/>
    <property type="evidence" value="ECO:0007669"/>
    <property type="project" value="UniProtKB-KW"/>
</dbReference>
<dbReference type="PROSITE" id="PS00782">
    <property type="entry name" value="TFIIB"/>
    <property type="match status" value="1"/>
</dbReference>
<keyword evidence="7" id="KW-0862">Zinc</keyword>
<dbReference type="InterPro" id="IPR036041">
    <property type="entry name" value="Ribosome-inact_prot_sf"/>
</dbReference>
<keyword evidence="8" id="KW-0611">Plant defense</keyword>
<keyword evidence="6" id="KW-0804">Transcription</keyword>
<feature type="compositionally biased region" description="Basic and acidic residues" evidence="9">
    <location>
        <begin position="96"/>
        <end position="111"/>
    </location>
</feature>
<keyword evidence="4" id="KW-0677">Repeat</keyword>
<feature type="region of interest" description="Disordered" evidence="9">
    <location>
        <begin position="856"/>
        <end position="894"/>
    </location>
</feature>
<organism evidence="11 12">
    <name type="scientific">Digitaria exilis</name>
    <dbReference type="NCBI Taxonomy" id="1010633"/>
    <lineage>
        <taxon>Eukaryota</taxon>
        <taxon>Viridiplantae</taxon>
        <taxon>Streptophyta</taxon>
        <taxon>Embryophyta</taxon>
        <taxon>Tracheophyta</taxon>
        <taxon>Spermatophyta</taxon>
        <taxon>Magnoliopsida</taxon>
        <taxon>Liliopsida</taxon>
        <taxon>Poales</taxon>
        <taxon>Poaceae</taxon>
        <taxon>PACMAD clade</taxon>
        <taxon>Panicoideae</taxon>
        <taxon>Panicodae</taxon>
        <taxon>Paniceae</taxon>
        <taxon>Anthephorinae</taxon>
        <taxon>Digitaria</taxon>
    </lineage>
</organism>
<evidence type="ECO:0000256" key="6">
    <source>
        <dbReference type="ARBA" id="ARBA00023163"/>
    </source>
</evidence>
<keyword evidence="7" id="KW-0479">Metal-binding</keyword>
<dbReference type="GO" id="GO:0070897">
    <property type="term" value="P:transcription preinitiation complex assembly"/>
    <property type="evidence" value="ECO:0007669"/>
    <property type="project" value="InterPro"/>
</dbReference>
<dbReference type="InterPro" id="IPR001574">
    <property type="entry name" value="Ribosome_inactivat_prot"/>
</dbReference>
<dbReference type="PROSITE" id="PS51134">
    <property type="entry name" value="ZF_TFIIB"/>
    <property type="match status" value="1"/>
</dbReference>
<dbReference type="GO" id="GO:0006952">
    <property type="term" value="P:defense response"/>
    <property type="evidence" value="ECO:0007669"/>
    <property type="project" value="UniProtKB-KW"/>
</dbReference>
<dbReference type="Gene3D" id="1.25.40.420">
    <property type="match status" value="1"/>
</dbReference>
<sequence length="1178" mass="127095">MAAVAMDMKKGNRKGLEPAAVPTPARKSNPQLRRRTAFRLAPETRSAAQMADTELLFCGDCNRATEVVLDHASGDTICTECALVLDARFIDEGSEWRNFADDGGGEDRDPSRVGGRSDPLLSNAPLVTRIAYNSGGPHKKAQADGGGLPRMRVAGGPDPEQSLVEAFGAIADMADRLGLVATIRDGAKEVYKKVDEAKACPRGKKRDVFYAACLFIACRNEGKPRTYKELATATRGGAGAKKDIGRMTTLIKKVLGEDAGGGGQQVLDLGVVRAADYLRRFCSRLGMGNTEMRAAEEAAGRLEARLDVRRNPESIAAAISYMLVQRAGNDKTVKDVSVATGVAEATIKEAHKELAPHNACVSSWMRFFLGDLASACWPSCPVPSDDDYCAFLAGIRERLGNPRHDVSHNRPVLPPVEPGAPPRRWFHHADPHHPRRQPLRLYLAGFRSSDGRLIPGATPLGFAGTRELADVVLGRRQMADAVDALAARSKRSFGRRRIPGQEFGGDGGRRGGDTAVRRGRALRLFHGNLCGKGREGKGRDGAGTDVTFLVSGESIAAHGYVLAGKSAVFLRQLIYRRPVGGKVEEEAVATMAHHLHAAAERYELETLKLICKRKLQDGNGLGRPIGLLARPTKPKPMGRMGAKARSGPTHSHPYIHVNMVARTLALAEQHGYWRLKAKCIDFIVGTPETLLAVLEKEGYKHLEACCPSVLSELLNRRLREGKKKRVRSKSDMALCGPHLYPHQAADALGNDTDLPPPIYGTPNVLYDDPTRPEPNQTTSINLLPKAAAAGRDANESPIPRTRVHSLATAMEYSTPTNMPAARPRMRGAVVAPPQTTMEGGESGLQRLRGTVTLSLKPPEEPEVLPPPSMGVSVKASSPETEEEGEEKPATTPAMRGAVQHPRATKAAAAAAGSVGCQAIADMAGRLGVAPGVADQAMGVFRRLEQAKGKWHHYYTKGPGRSGDALYAACIYVACRSAGAPRTFKELAAATRDGAAARKDIGKLIGLIKTKLGDDAAAAGGEAMNIGVVRPVDFMERFGSLLGMGEDEVRAVQEAARRMNDKLDVRRNPDSTAAAIIYMAIERRGDRRSSIRDVSAATGVADNTIKQAYKELYPHAQLLFDQREKFDQPARGWEAVAYEEKRLDLGSRHRGRSPFEAADTADALARDLTQTVRNCTTRN</sequence>
<evidence type="ECO:0000256" key="5">
    <source>
        <dbReference type="ARBA" id="ARBA00023015"/>
    </source>
</evidence>
<evidence type="ECO:0000256" key="4">
    <source>
        <dbReference type="ARBA" id="ARBA00022737"/>
    </source>
</evidence>
<protein>
    <recommendedName>
        <fullName evidence="10">TFIIB-type domain-containing protein</fullName>
    </recommendedName>
</protein>
<dbReference type="SUPFAM" id="SSF54695">
    <property type="entry name" value="POZ domain"/>
    <property type="match status" value="1"/>
</dbReference>
<evidence type="ECO:0000259" key="10">
    <source>
        <dbReference type="PROSITE" id="PS51134"/>
    </source>
</evidence>
<feature type="region of interest" description="Disordered" evidence="9">
    <location>
        <begin position="96"/>
        <end position="119"/>
    </location>
</feature>
<dbReference type="GO" id="GO:0017148">
    <property type="term" value="P:negative regulation of translation"/>
    <property type="evidence" value="ECO:0007669"/>
    <property type="project" value="UniProtKB-KW"/>
</dbReference>
<dbReference type="InterPro" id="IPR016138">
    <property type="entry name" value="Ribosome_inactivat_prot_sub1"/>
</dbReference>
<dbReference type="Pfam" id="PF24570">
    <property type="entry name" value="BACK_BPM_SPOP"/>
    <property type="match status" value="1"/>
</dbReference>
<dbReference type="GO" id="GO:0090729">
    <property type="term" value="F:toxin activity"/>
    <property type="evidence" value="ECO:0007669"/>
    <property type="project" value="UniProtKB-KW"/>
</dbReference>
<comment type="similarity">
    <text evidence="3">Belongs to the TFIIB family.</text>
</comment>
<dbReference type="OrthoDB" id="6359816at2759"/>
<feature type="region of interest" description="Disordered" evidence="9">
    <location>
        <begin position="625"/>
        <end position="649"/>
    </location>
</feature>
<evidence type="ECO:0000256" key="3">
    <source>
        <dbReference type="ARBA" id="ARBA00010857"/>
    </source>
</evidence>
<dbReference type="InterPro" id="IPR013150">
    <property type="entry name" value="TFIIB_cyclin"/>
</dbReference>
<keyword evidence="7" id="KW-0863">Zinc-finger</keyword>
<proteinExistence type="inferred from homology"/>
<evidence type="ECO:0000313" key="11">
    <source>
        <dbReference type="EMBL" id="KAF8716320.1"/>
    </source>
</evidence>
<dbReference type="GO" id="GO:0030598">
    <property type="term" value="F:rRNA N-glycosylase activity"/>
    <property type="evidence" value="ECO:0007669"/>
    <property type="project" value="UniProtKB-EC"/>
</dbReference>
<dbReference type="SUPFAM" id="SSF56371">
    <property type="entry name" value="Ribosome inactivating proteins (RIP)"/>
    <property type="match status" value="1"/>
</dbReference>
<comment type="pathway">
    <text evidence="1">Protein modification; protein ubiquitination.</text>
</comment>
<gene>
    <name evidence="11" type="ORF">HU200_026607</name>
</gene>
<dbReference type="Pfam" id="PF00382">
    <property type="entry name" value="TFIIB"/>
    <property type="match status" value="4"/>
</dbReference>
<dbReference type="SUPFAM" id="SSF57783">
    <property type="entry name" value="Zinc beta-ribbon"/>
    <property type="match status" value="1"/>
</dbReference>
<dbReference type="Gene3D" id="1.10.472.170">
    <property type="match status" value="1"/>
</dbReference>
<dbReference type="FunFam" id="1.10.472.170:FF:000001">
    <property type="entry name" value="Transcription initiation factor IIB"/>
    <property type="match status" value="1"/>
</dbReference>
<dbReference type="Proteomes" id="UP000636709">
    <property type="component" value="Unassembled WGS sequence"/>
</dbReference>
<evidence type="ECO:0000256" key="1">
    <source>
        <dbReference type="ARBA" id="ARBA00004906"/>
    </source>
</evidence>
<evidence type="ECO:0000256" key="7">
    <source>
        <dbReference type="PROSITE-ProRule" id="PRU00469"/>
    </source>
</evidence>
<reference evidence="11" key="1">
    <citation type="submission" date="2020-07" db="EMBL/GenBank/DDBJ databases">
        <title>Genome sequence and genetic diversity analysis of an under-domesticated orphan crop, white fonio (Digitaria exilis).</title>
        <authorList>
            <person name="Bennetzen J.L."/>
            <person name="Chen S."/>
            <person name="Ma X."/>
            <person name="Wang X."/>
            <person name="Yssel A.E.J."/>
            <person name="Chaluvadi S.R."/>
            <person name="Johnson M."/>
            <person name="Gangashetty P."/>
            <person name="Hamidou F."/>
            <person name="Sanogo M.D."/>
            <person name="Zwaenepoel A."/>
            <person name="Wallace J."/>
            <person name="Van De Peer Y."/>
            <person name="Van Deynze A."/>
        </authorList>
    </citation>
    <scope>NUCLEOTIDE SEQUENCE</scope>
    <source>
        <tissue evidence="11">Leaves</tissue>
    </source>
</reference>
<evidence type="ECO:0000256" key="8">
    <source>
        <dbReference type="RuleBase" id="RU004915"/>
    </source>
</evidence>
<evidence type="ECO:0000256" key="9">
    <source>
        <dbReference type="SAM" id="MobiDB-lite"/>
    </source>
</evidence>
<keyword evidence="8" id="KW-0652">Protein synthesis inhibitor</keyword>
<dbReference type="Gene3D" id="3.40.420.10">
    <property type="entry name" value="Ricin (A subunit), domain 1"/>
    <property type="match status" value="1"/>
</dbReference>
<dbReference type="PANTHER" id="PTHR11618:SF24">
    <property type="entry name" value="OS03G0193600 PROTEIN"/>
    <property type="match status" value="1"/>
</dbReference>
<dbReference type="AlphaFoldDB" id="A0A835EVM4"/>
<evidence type="ECO:0000313" key="12">
    <source>
        <dbReference type="Proteomes" id="UP000636709"/>
    </source>
</evidence>
<dbReference type="Pfam" id="PF00161">
    <property type="entry name" value="RIP"/>
    <property type="match status" value="1"/>
</dbReference>
<dbReference type="EMBL" id="JACEFO010001727">
    <property type="protein sequence ID" value="KAF8716320.1"/>
    <property type="molecule type" value="Genomic_DNA"/>
</dbReference>
<dbReference type="Pfam" id="PF08271">
    <property type="entry name" value="Zn_Ribbon_TF"/>
    <property type="match status" value="1"/>
</dbReference>
<keyword evidence="12" id="KW-1185">Reference proteome</keyword>
<evidence type="ECO:0000256" key="2">
    <source>
        <dbReference type="ARBA" id="ARBA00010846"/>
    </source>
</evidence>
<dbReference type="SUPFAM" id="SSF47954">
    <property type="entry name" value="Cyclin-like"/>
    <property type="match status" value="4"/>
</dbReference>
<keyword evidence="8" id="KW-0800">Toxin</keyword>
<feature type="domain" description="TFIIB-type" evidence="10">
    <location>
        <begin position="54"/>
        <end position="86"/>
    </location>
</feature>
<dbReference type="GO" id="GO:0017025">
    <property type="term" value="F:TBP-class protein binding"/>
    <property type="evidence" value="ECO:0007669"/>
    <property type="project" value="InterPro"/>
</dbReference>
<comment type="catalytic activity">
    <reaction evidence="8">
        <text>Endohydrolysis of the N-glycosidic bond at one specific adenosine on the 28S rRNA.</text>
        <dbReference type="EC" id="3.2.2.22"/>
    </reaction>
</comment>
<keyword evidence="8" id="KW-0378">Hydrolase</keyword>
<dbReference type="GO" id="GO:0005634">
    <property type="term" value="C:nucleus"/>
    <property type="evidence" value="ECO:0007669"/>
    <property type="project" value="TreeGrafter"/>
</dbReference>
<feature type="region of interest" description="Disordered" evidence="9">
    <location>
        <begin position="1"/>
        <end position="30"/>
    </location>
</feature>
<feature type="compositionally biased region" description="Basic and acidic residues" evidence="9">
    <location>
        <begin position="7"/>
        <end position="16"/>
    </location>
</feature>
<comment type="similarity">
    <text evidence="8">Belongs to the ribosome-inactivating protein family.</text>
</comment>